<dbReference type="SUPFAM" id="SSF53335">
    <property type="entry name" value="S-adenosyl-L-methionine-dependent methyltransferases"/>
    <property type="match status" value="1"/>
</dbReference>
<dbReference type="EMBL" id="UINC01012266">
    <property type="protein sequence ID" value="SVA53660.1"/>
    <property type="molecule type" value="Genomic_DNA"/>
</dbReference>
<reference evidence="1" key="1">
    <citation type="submission" date="2018-05" db="EMBL/GenBank/DDBJ databases">
        <authorList>
            <person name="Lanie J.A."/>
            <person name="Ng W.-L."/>
            <person name="Kazmierczak K.M."/>
            <person name="Andrzejewski T.M."/>
            <person name="Davidsen T.M."/>
            <person name="Wayne K.J."/>
            <person name="Tettelin H."/>
            <person name="Glass J.I."/>
            <person name="Rusch D."/>
            <person name="Podicherti R."/>
            <person name="Tsui H.-C.T."/>
            <person name="Winkler M.E."/>
        </authorList>
    </citation>
    <scope>NUCLEOTIDE SEQUENCE</scope>
</reference>
<dbReference type="Pfam" id="PF13578">
    <property type="entry name" value="Methyltransf_24"/>
    <property type="match status" value="1"/>
</dbReference>
<name>A0A381WMC1_9ZZZZ</name>
<dbReference type="Gene3D" id="3.40.50.150">
    <property type="entry name" value="Vaccinia Virus protein VP39"/>
    <property type="match status" value="1"/>
</dbReference>
<evidence type="ECO:0000313" key="1">
    <source>
        <dbReference type="EMBL" id="SVA53660.1"/>
    </source>
</evidence>
<proteinExistence type="predicted"/>
<gene>
    <name evidence="1" type="ORF">METZ01_LOCUS106514</name>
</gene>
<protein>
    <recommendedName>
        <fullName evidence="2">Methyltransferase domain-containing protein</fullName>
    </recommendedName>
</protein>
<sequence>MRRRSTRLGLLTVLGLARRGFFIPYRYAHTLPFPGRNHSYEPLEAVMTSATERFAALLVQIDILEADLAALGNEPPPAPRWTQDWFPTLDAAVAYTMVRVQQPKRIVEVGSGHSTRFMKRAAQDGGLDTHITAIDARPNRFVDQLDIEFLRSPMSQVDGQIFSTIRPGDILFIDSSHILMPGSDVDDLFNRVIPALPSGTLVHIHDIFLPDDYPIIWEWRGYNEQQGVAPLINGGGFEVLFASHYVATRMAEPLAASAVARLPSKAGGLPASLWLRKC</sequence>
<accession>A0A381WMC1</accession>
<evidence type="ECO:0008006" key="2">
    <source>
        <dbReference type="Google" id="ProtNLM"/>
    </source>
</evidence>
<dbReference type="InterPro" id="IPR029063">
    <property type="entry name" value="SAM-dependent_MTases_sf"/>
</dbReference>
<dbReference type="AlphaFoldDB" id="A0A381WMC1"/>
<organism evidence="1">
    <name type="scientific">marine metagenome</name>
    <dbReference type="NCBI Taxonomy" id="408172"/>
    <lineage>
        <taxon>unclassified sequences</taxon>
        <taxon>metagenomes</taxon>
        <taxon>ecological metagenomes</taxon>
    </lineage>
</organism>